<feature type="transmembrane region" description="Helical" evidence="8">
    <location>
        <begin position="318"/>
        <end position="337"/>
    </location>
</feature>
<feature type="transmembrane region" description="Helical" evidence="8">
    <location>
        <begin position="129"/>
        <end position="146"/>
    </location>
</feature>
<keyword evidence="4 10" id="KW-0808">Transferase</keyword>
<evidence type="ECO:0000256" key="5">
    <source>
        <dbReference type="ARBA" id="ARBA00022692"/>
    </source>
</evidence>
<feature type="transmembrane region" description="Helical" evidence="8">
    <location>
        <begin position="152"/>
        <end position="171"/>
    </location>
</feature>
<keyword evidence="3" id="KW-0328">Glycosyltransferase</keyword>
<feature type="transmembrane region" description="Helical" evidence="8">
    <location>
        <begin position="225"/>
        <end position="246"/>
    </location>
</feature>
<keyword evidence="7 8" id="KW-0472">Membrane</keyword>
<evidence type="ECO:0000256" key="2">
    <source>
        <dbReference type="ARBA" id="ARBA00022475"/>
    </source>
</evidence>
<evidence type="ECO:0000256" key="1">
    <source>
        <dbReference type="ARBA" id="ARBA00004651"/>
    </source>
</evidence>
<dbReference type="AlphaFoldDB" id="A0A7D5DA94"/>
<evidence type="ECO:0000256" key="3">
    <source>
        <dbReference type="ARBA" id="ARBA00022676"/>
    </source>
</evidence>
<evidence type="ECO:0000256" key="8">
    <source>
        <dbReference type="SAM" id="Phobius"/>
    </source>
</evidence>
<evidence type="ECO:0000256" key="4">
    <source>
        <dbReference type="ARBA" id="ARBA00022679"/>
    </source>
</evidence>
<dbReference type="Pfam" id="PF13231">
    <property type="entry name" value="PMT_2"/>
    <property type="match status" value="1"/>
</dbReference>
<dbReference type="InterPro" id="IPR038731">
    <property type="entry name" value="RgtA/B/C-like"/>
</dbReference>
<feature type="domain" description="Glycosyltransferase RgtA/B/C/D-like" evidence="9">
    <location>
        <begin position="80"/>
        <end position="239"/>
    </location>
</feature>
<dbReference type="KEGG" id="pez:HWQ56_23035"/>
<name>A0A7D5DA94_9PSED</name>
<dbReference type="RefSeq" id="WP_176571871.1">
    <property type="nucleotide sequence ID" value="NZ_CP056030.1"/>
</dbReference>
<keyword evidence="6 8" id="KW-1133">Transmembrane helix</keyword>
<keyword evidence="5 8" id="KW-0812">Transmembrane</keyword>
<evidence type="ECO:0000256" key="7">
    <source>
        <dbReference type="ARBA" id="ARBA00023136"/>
    </source>
</evidence>
<evidence type="ECO:0000313" key="10">
    <source>
        <dbReference type="EMBL" id="QKZ06496.1"/>
    </source>
</evidence>
<feature type="transmembrane region" description="Helical" evidence="8">
    <location>
        <begin position="183"/>
        <end position="205"/>
    </location>
</feature>
<reference evidence="10 11" key="1">
    <citation type="submission" date="2020-06" db="EMBL/GenBank/DDBJ databases">
        <title>Pseudomonas eucalypticola sp. nov., an endophyte of Eucalyptus dunnii leaves with biocontrol ability of eucalyptus leaf blight.</title>
        <authorList>
            <person name="Liu Y."/>
            <person name="Song Z."/>
            <person name="Zeng H."/>
            <person name="Lu M."/>
            <person name="Wang X."/>
            <person name="Lian X."/>
            <person name="Zhang Q."/>
        </authorList>
    </citation>
    <scope>NUCLEOTIDE SEQUENCE [LARGE SCALE GENOMIC DNA]</scope>
    <source>
        <strain evidence="10 11">NP-1</strain>
    </source>
</reference>
<dbReference type="Proteomes" id="UP000509568">
    <property type="component" value="Chromosome"/>
</dbReference>
<dbReference type="GO" id="GO:0010041">
    <property type="term" value="P:response to iron(III) ion"/>
    <property type="evidence" value="ECO:0007669"/>
    <property type="project" value="TreeGrafter"/>
</dbReference>
<dbReference type="GO" id="GO:0005886">
    <property type="term" value="C:plasma membrane"/>
    <property type="evidence" value="ECO:0007669"/>
    <property type="project" value="UniProtKB-SubCell"/>
</dbReference>
<dbReference type="EMBL" id="CP056030">
    <property type="protein sequence ID" value="QKZ06496.1"/>
    <property type="molecule type" value="Genomic_DNA"/>
</dbReference>
<dbReference type="InterPro" id="IPR050297">
    <property type="entry name" value="LipidA_mod_glycosyltrf_83"/>
</dbReference>
<feature type="transmembrane region" description="Helical" evidence="8">
    <location>
        <begin position="343"/>
        <end position="362"/>
    </location>
</feature>
<dbReference type="GO" id="GO:0016763">
    <property type="term" value="F:pentosyltransferase activity"/>
    <property type="evidence" value="ECO:0007669"/>
    <property type="project" value="TreeGrafter"/>
</dbReference>
<evidence type="ECO:0000259" key="9">
    <source>
        <dbReference type="Pfam" id="PF13231"/>
    </source>
</evidence>
<dbReference type="GO" id="GO:0009103">
    <property type="term" value="P:lipopolysaccharide biosynthetic process"/>
    <property type="evidence" value="ECO:0007669"/>
    <property type="project" value="TreeGrafter"/>
</dbReference>
<dbReference type="PANTHER" id="PTHR33908">
    <property type="entry name" value="MANNOSYLTRANSFERASE YKCB-RELATED"/>
    <property type="match status" value="1"/>
</dbReference>
<feature type="transmembrane region" description="Helical" evidence="8">
    <location>
        <begin position="258"/>
        <end position="279"/>
    </location>
</feature>
<organism evidence="10 11">
    <name type="scientific">Pseudomonas eucalypticola</name>
    <dbReference type="NCBI Taxonomy" id="2599595"/>
    <lineage>
        <taxon>Bacteria</taxon>
        <taxon>Pseudomonadati</taxon>
        <taxon>Pseudomonadota</taxon>
        <taxon>Gammaproteobacteria</taxon>
        <taxon>Pseudomonadales</taxon>
        <taxon>Pseudomonadaceae</taxon>
        <taxon>Pseudomonas</taxon>
    </lineage>
</organism>
<feature type="transmembrane region" description="Helical" evidence="8">
    <location>
        <begin position="100"/>
        <end position="120"/>
    </location>
</feature>
<evidence type="ECO:0000313" key="11">
    <source>
        <dbReference type="Proteomes" id="UP000509568"/>
    </source>
</evidence>
<gene>
    <name evidence="10" type="ORF">HWQ56_23035</name>
</gene>
<feature type="transmembrane region" description="Helical" evidence="8">
    <location>
        <begin position="20"/>
        <end position="43"/>
    </location>
</feature>
<dbReference type="PANTHER" id="PTHR33908:SF3">
    <property type="entry name" value="UNDECAPRENYL PHOSPHATE-ALPHA-4-AMINO-4-DEOXY-L-ARABINOSE ARABINOSYL TRANSFERASE"/>
    <property type="match status" value="1"/>
</dbReference>
<accession>A0A7D5DA94</accession>
<sequence>MNAQKEPPLIELQRLPRQAWLRLLGQAPAGLWFWPIMLLATLARLYQLTASAIWCDEGSSLVISAYPPSQIWAHAGHDVHPPLYYLVLHGWMALFGNGLFSIRVISALPGIVSVGLGVWLTQLAAGRRAALLGGLMLALLPIAVHYSQEIRMYPLMGMWLMGATLALVYWVKHPRRNGFLVAYVLLMTASFYTHYFTSLCVLAHWAYLALLRGGGNRLVQRPAWWLANVAIVALYVPWIPSLADLVQHVPELAAGNDVGWISDVTLGSLPSMVWQYLILSDGFDLPVALFAGLPLLLGAIVGWVLYSDRHPLRLPSLLVIYSTLPLLVIFLISFKTPLLVDRYMMFSAMGLPLVLGIAADRLARHSRKLALTAVIAFVAVQAVGLQRNYDVDDDQFDKMVAFVNQRYQAGDRIVVSDLFWYFGYLYYNTTGAEPLLYTPPKADGSSGRPTDYGFGNLVDEEAERIYVDALNDLPRDHQRVWLISGTGDTDDFASIPSQWRKVDQTVVGDTEARLYERP</sequence>
<protein>
    <submittedName>
        <fullName evidence="10">Glycosyltransferase family 39 protein</fullName>
    </submittedName>
</protein>
<evidence type="ECO:0000256" key="6">
    <source>
        <dbReference type="ARBA" id="ARBA00022989"/>
    </source>
</evidence>
<proteinExistence type="predicted"/>
<keyword evidence="2" id="KW-1003">Cell membrane</keyword>
<keyword evidence="11" id="KW-1185">Reference proteome</keyword>
<comment type="subcellular location">
    <subcellularLocation>
        <location evidence="1">Cell membrane</location>
        <topology evidence="1">Multi-pass membrane protein</topology>
    </subcellularLocation>
</comment>
<feature type="transmembrane region" description="Helical" evidence="8">
    <location>
        <begin position="285"/>
        <end position="306"/>
    </location>
</feature>